<dbReference type="Gene3D" id="3.30.479.30">
    <property type="entry name" value="Band 7 domain"/>
    <property type="match status" value="1"/>
</dbReference>
<dbReference type="InterPro" id="IPR033880">
    <property type="entry name" value="SPFH_YdjI"/>
</dbReference>
<dbReference type="AlphaFoldDB" id="A0A6S6SDJ4"/>
<dbReference type="Pfam" id="PF13421">
    <property type="entry name" value="Band_7_1"/>
    <property type="match status" value="1"/>
</dbReference>
<dbReference type="PANTHER" id="PTHR37826:SF2">
    <property type="entry name" value="ZINC-RIBBON DOMAIN-CONTAINING PROTEIN"/>
    <property type="match status" value="1"/>
</dbReference>
<proteinExistence type="predicted"/>
<reference evidence="3" key="1">
    <citation type="submission" date="2020-01" db="EMBL/GenBank/DDBJ databases">
        <authorList>
            <person name="Meier V. D."/>
            <person name="Meier V D."/>
        </authorList>
    </citation>
    <scope>NUCLEOTIDE SEQUENCE</scope>
    <source>
        <strain evidence="3">HLG_WM_MAG_04</strain>
    </source>
</reference>
<protein>
    <submittedName>
        <fullName evidence="3">Virion core protein (Lumpy skin disease virus)</fullName>
    </submittedName>
</protein>
<accession>A0A6S6SDJ4</accession>
<dbReference type="SUPFAM" id="SSF117892">
    <property type="entry name" value="Band 7/SPFH domain"/>
    <property type="match status" value="1"/>
</dbReference>
<dbReference type="InterPro" id="IPR025640">
    <property type="entry name" value="GYF_2"/>
</dbReference>
<name>A0A6S6SDJ4_9BACT</name>
<feature type="domain" description="GYF" evidence="2">
    <location>
        <begin position="311"/>
        <end position="355"/>
    </location>
</feature>
<dbReference type="EMBL" id="CACVAX010000013">
    <property type="protein sequence ID" value="CAA6806404.1"/>
    <property type="molecule type" value="Genomic_DNA"/>
</dbReference>
<dbReference type="PANTHER" id="PTHR37826">
    <property type="entry name" value="FLOTILLIN BAND_7_5 DOMAIN PROTEIN"/>
    <property type="match status" value="1"/>
</dbReference>
<evidence type="ECO:0000259" key="2">
    <source>
        <dbReference type="Pfam" id="PF14237"/>
    </source>
</evidence>
<dbReference type="CDD" id="cd03408">
    <property type="entry name" value="SPFH_like_u1"/>
    <property type="match status" value="1"/>
</dbReference>
<organism evidence="3">
    <name type="scientific">uncultured Sulfurovum sp</name>
    <dbReference type="NCBI Taxonomy" id="269237"/>
    <lineage>
        <taxon>Bacteria</taxon>
        <taxon>Pseudomonadati</taxon>
        <taxon>Campylobacterota</taxon>
        <taxon>Epsilonproteobacteria</taxon>
        <taxon>Campylobacterales</taxon>
        <taxon>Sulfurovaceae</taxon>
        <taxon>Sulfurovum</taxon>
        <taxon>environmental samples</taxon>
    </lineage>
</organism>
<evidence type="ECO:0000313" key="3">
    <source>
        <dbReference type="EMBL" id="CAA6806404.1"/>
    </source>
</evidence>
<sequence>MGFFDWVFGQFIDVIEWTDDSHDTMVYRFPRQNNEIKYGAKLTVRESQMAIFVNEGVIADVLGPGIYELETKNLPIMTSIEHWDHAFNSPFKAEVYFVNTKRFTDLKWGTKNPIMVRDPEFSMVRLRAFGTYEIRITNPKQFMNEIVGTDNHFTTDEIDEQLTNLIISKFTTIVGDSKVPVLDMASNYEKFSEYISEKIAPYFEEYGLNLTKILVENISLPANVEKALDERSSREITGNLDDNIKYQTGQALGSQTGGTMGDMIGMGAGIALGQNMAESLAKKSLDTKSLNKNSIDKNTPPPLPQRNSTMYYVALNDEKEGPYDIRTIQLFINDKKIEKETLVWTEGQKDWVEAYSLLEKYFLATPPPLPKN</sequence>
<dbReference type="Pfam" id="PF14237">
    <property type="entry name" value="GYF_2"/>
    <property type="match status" value="1"/>
</dbReference>
<feature type="domain" description="SPFH" evidence="1">
    <location>
        <begin position="26"/>
        <end position="235"/>
    </location>
</feature>
<dbReference type="InterPro" id="IPR036013">
    <property type="entry name" value="Band_7/SPFH_dom_sf"/>
</dbReference>
<gene>
    <name evidence="3" type="ORF">HELGO_WM3193</name>
</gene>
<evidence type="ECO:0000259" key="1">
    <source>
        <dbReference type="Pfam" id="PF13421"/>
    </source>
</evidence>